<dbReference type="SUPFAM" id="SSF50129">
    <property type="entry name" value="GroES-like"/>
    <property type="match status" value="1"/>
</dbReference>
<feature type="domain" description="Enoyl reductase (ER)" evidence="2">
    <location>
        <begin position="14"/>
        <end position="315"/>
    </location>
</feature>
<dbReference type="GO" id="GO:0008270">
    <property type="term" value="F:zinc ion binding"/>
    <property type="evidence" value="ECO:0007669"/>
    <property type="project" value="InterPro"/>
</dbReference>
<dbReference type="InterPro" id="IPR036291">
    <property type="entry name" value="NAD(P)-bd_dom_sf"/>
</dbReference>
<gene>
    <name evidence="3" type="ORF">FHR34_003279</name>
</gene>
<dbReference type="SMART" id="SM00829">
    <property type="entry name" value="PKS_ER"/>
    <property type="match status" value="1"/>
</dbReference>
<dbReference type="RefSeq" id="WP_246559995.1">
    <property type="nucleotide sequence ID" value="NZ_JACHJV010000001.1"/>
</dbReference>
<keyword evidence="4" id="KW-1185">Reference proteome</keyword>
<evidence type="ECO:0000313" key="3">
    <source>
        <dbReference type="EMBL" id="MBB4924286.1"/>
    </source>
</evidence>
<dbReference type="Gene3D" id="3.40.50.720">
    <property type="entry name" value="NAD(P)-binding Rossmann-like Domain"/>
    <property type="match status" value="1"/>
</dbReference>
<dbReference type="Pfam" id="PF08240">
    <property type="entry name" value="ADH_N"/>
    <property type="match status" value="1"/>
</dbReference>
<protein>
    <submittedName>
        <fullName evidence="3">NADPH:quinone reductase-like Zn-dependent oxidoreductase</fullName>
    </submittedName>
</protein>
<dbReference type="PANTHER" id="PTHR11695:SF294">
    <property type="entry name" value="RETICULON-4-INTERACTING PROTEIN 1, MITOCHONDRIAL"/>
    <property type="match status" value="1"/>
</dbReference>
<sequence>MTTQMNMVTQDLFGGPQVLRIARTERPEPGPTEVLVKVHAAGINPVDVKTSRGEGLAWYYGEPPYTLGWDVSGTVEAVGFGVTTLKVGDEVLGMPNFPRLAGGFAEYVTAPSRHWVRKPASLSHAEAAGLPLAGLTAWQIIVDTAELAAGQRVLVHAAAGGVGHLAVQIAKARGAYVIGTARAAKHDFLRSIGVDQVLDYTAGPFEEAVAELDLVVDNIGDPEHQLRSLRTLREGGLLVAVPGGVDPKAAEQARAKGLRITDVLVEPDQQGLRGLVELIERKELRVEVAAQLPLAEVARAFELVGSGRTQGKVVLTLD</sequence>
<evidence type="ECO:0000313" key="4">
    <source>
        <dbReference type="Proteomes" id="UP000540506"/>
    </source>
</evidence>
<dbReference type="AlphaFoldDB" id="A0A7W7VVD9"/>
<dbReference type="InterPro" id="IPR013154">
    <property type="entry name" value="ADH-like_N"/>
</dbReference>
<organism evidence="3 4">
    <name type="scientific">Kitasatospora kifunensis</name>
    <name type="common">Streptomyces kifunensis</name>
    <dbReference type="NCBI Taxonomy" id="58351"/>
    <lineage>
        <taxon>Bacteria</taxon>
        <taxon>Bacillati</taxon>
        <taxon>Actinomycetota</taxon>
        <taxon>Actinomycetes</taxon>
        <taxon>Kitasatosporales</taxon>
        <taxon>Streptomycetaceae</taxon>
        <taxon>Kitasatospora</taxon>
    </lineage>
</organism>
<dbReference type="Proteomes" id="UP000540506">
    <property type="component" value="Unassembled WGS sequence"/>
</dbReference>
<dbReference type="CDD" id="cd05289">
    <property type="entry name" value="MDR_like_2"/>
    <property type="match status" value="1"/>
</dbReference>
<reference evidence="3 4" key="1">
    <citation type="submission" date="2020-08" db="EMBL/GenBank/DDBJ databases">
        <title>Sequencing the genomes of 1000 actinobacteria strains.</title>
        <authorList>
            <person name="Klenk H.-P."/>
        </authorList>
    </citation>
    <scope>NUCLEOTIDE SEQUENCE [LARGE SCALE GENOMIC DNA]</scope>
    <source>
        <strain evidence="3 4">DSM 41654</strain>
    </source>
</reference>
<dbReference type="InterPro" id="IPR011032">
    <property type="entry name" value="GroES-like_sf"/>
</dbReference>
<dbReference type="PROSITE" id="PS01162">
    <property type="entry name" value="QOR_ZETA_CRYSTAL"/>
    <property type="match status" value="1"/>
</dbReference>
<dbReference type="InterPro" id="IPR020843">
    <property type="entry name" value="ER"/>
</dbReference>
<accession>A0A7W7VVD9</accession>
<evidence type="ECO:0000256" key="1">
    <source>
        <dbReference type="ARBA" id="ARBA00023002"/>
    </source>
</evidence>
<dbReference type="GO" id="GO:0016491">
    <property type="term" value="F:oxidoreductase activity"/>
    <property type="evidence" value="ECO:0007669"/>
    <property type="project" value="UniProtKB-KW"/>
</dbReference>
<dbReference type="Gene3D" id="3.90.180.10">
    <property type="entry name" value="Medium-chain alcohol dehydrogenases, catalytic domain"/>
    <property type="match status" value="1"/>
</dbReference>
<dbReference type="PANTHER" id="PTHR11695">
    <property type="entry name" value="ALCOHOL DEHYDROGENASE RELATED"/>
    <property type="match status" value="1"/>
</dbReference>
<name>A0A7W7VVD9_KITKI</name>
<dbReference type="SUPFAM" id="SSF51735">
    <property type="entry name" value="NAD(P)-binding Rossmann-fold domains"/>
    <property type="match status" value="1"/>
</dbReference>
<dbReference type="Pfam" id="PF13602">
    <property type="entry name" value="ADH_zinc_N_2"/>
    <property type="match status" value="1"/>
</dbReference>
<dbReference type="EMBL" id="JACHJV010000001">
    <property type="protein sequence ID" value="MBB4924286.1"/>
    <property type="molecule type" value="Genomic_DNA"/>
</dbReference>
<evidence type="ECO:0000259" key="2">
    <source>
        <dbReference type="SMART" id="SM00829"/>
    </source>
</evidence>
<comment type="caution">
    <text evidence="3">The sequence shown here is derived from an EMBL/GenBank/DDBJ whole genome shotgun (WGS) entry which is preliminary data.</text>
</comment>
<proteinExistence type="predicted"/>
<dbReference type="InterPro" id="IPR050700">
    <property type="entry name" value="YIM1/Zinc_Alcohol_DH_Fams"/>
</dbReference>
<dbReference type="InterPro" id="IPR002364">
    <property type="entry name" value="Quin_OxRdtase/zeta-crystal_CS"/>
</dbReference>
<keyword evidence="1" id="KW-0560">Oxidoreductase</keyword>